<keyword evidence="1" id="KW-0808">Transferase</keyword>
<name>A0ABY4QWE5_9ACTN</name>
<protein>
    <submittedName>
        <fullName evidence="1">Class I SAM-dependent methyltransferase</fullName>
    </submittedName>
</protein>
<dbReference type="SUPFAM" id="SSF53335">
    <property type="entry name" value="S-adenosyl-L-methionine-dependent methyltransferases"/>
    <property type="match status" value="1"/>
</dbReference>
<accession>A0ABY4QWE5</accession>
<organism evidence="1 2">
    <name type="scientific">Jatrophihabitans telluris</name>
    <dbReference type="NCBI Taxonomy" id="2038343"/>
    <lineage>
        <taxon>Bacteria</taxon>
        <taxon>Bacillati</taxon>
        <taxon>Actinomycetota</taxon>
        <taxon>Actinomycetes</taxon>
        <taxon>Jatrophihabitantales</taxon>
        <taxon>Jatrophihabitantaceae</taxon>
        <taxon>Jatrophihabitans</taxon>
    </lineage>
</organism>
<dbReference type="GO" id="GO:0032259">
    <property type="term" value="P:methylation"/>
    <property type="evidence" value="ECO:0007669"/>
    <property type="project" value="UniProtKB-KW"/>
</dbReference>
<reference evidence="1" key="2">
    <citation type="submission" date="2022-05" db="EMBL/GenBank/DDBJ databases">
        <authorList>
            <person name="Kim J.-S."/>
            <person name="Lee K."/>
            <person name="Suh M."/>
            <person name="Eom M."/>
            <person name="Kim J.-S."/>
            <person name="Kim D.-S."/>
            <person name="Ko S.-H."/>
            <person name="Shin Y."/>
            <person name="Lee J.-S."/>
        </authorList>
    </citation>
    <scope>NUCLEOTIDE SEQUENCE</scope>
    <source>
        <strain evidence="1">N237</strain>
    </source>
</reference>
<dbReference type="InterPro" id="IPR029063">
    <property type="entry name" value="SAM-dependent_MTases_sf"/>
</dbReference>
<dbReference type="Proteomes" id="UP001056336">
    <property type="component" value="Chromosome"/>
</dbReference>
<evidence type="ECO:0000313" key="2">
    <source>
        <dbReference type="Proteomes" id="UP001056336"/>
    </source>
</evidence>
<dbReference type="GO" id="GO:0008168">
    <property type="term" value="F:methyltransferase activity"/>
    <property type="evidence" value="ECO:0007669"/>
    <property type="project" value="UniProtKB-KW"/>
</dbReference>
<keyword evidence="1" id="KW-0489">Methyltransferase</keyword>
<dbReference type="EMBL" id="CP097332">
    <property type="protein sequence ID" value="UQX87136.1"/>
    <property type="molecule type" value="Genomic_DNA"/>
</dbReference>
<proteinExistence type="predicted"/>
<dbReference type="RefSeq" id="WP_249769586.1">
    <property type="nucleotide sequence ID" value="NZ_CP097332.1"/>
</dbReference>
<dbReference type="Gene3D" id="3.40.50.150">
    <property type="entry name" value="Vaccinia Virus protein VP39"/>
    <property type="match status" value="1"/>
</dbReference>
<keyword evidence="2" id="KW-1185">Reference proteome</keyword>
<reference evidence="1" key="1">
    <citation type="journal article" date="2018" name="Int. J. Syst. Evol. Microbiol.">
        <title>Jatrophihabitans telluris sp. nov., isolated from sediment soil of lava forest wetlands and the emended description of the genus Jatrophihabitans.</title>
        <authorList>
            <person name="Lee K.C."/>
            <person name="Suh M.K."/>
            <person name="Eom M.K."/>
            <person name="Kim K.K."/>
            <person name="Kim J.S."/>
            <person name="Kim D.S."/>
            <person name="Ko S.H."/>
            <person name="Shin Y.K."/>
            <person name="Lee J.S."/>
        </authorList>
    </citation>
    <scope>NUCLEOTIDE SEQUENCE</scope>
    <source>
        <strain evidence="1">N237</strain>
    </source>
</reference>
<evidence type="ECO:0000313" key="1">
    <source>
        <dbReference type="EMBL" id="UQX87136.1"/>
    </source>
</evidence>
<gene>
    <name evidence="1" type="ORF">M6D93_12590</name>
</gene>
<dbReference type="Pfam" id="PF13578">
    <property type="entry name" value="Methyltransf_24"/>
    <property type="match status" value="1"/>
</dbReference>
<sequence length="234" mass="25585">MPDTSSEPAGPAFTATMAVAESIGGWLTAAQARVLWDEAATLPARSRIVEIGSHQGRSTVVLARAAPESTLVAIDPFIAGALFGGAATKDKFAANIDRAGVAGRIELREAKSTDLRPTWTEPIDLLYIDGKHDYWTLSDDLRWAEFVRPGGIVLIHDAFSSIGVTLGLLRHVLFGSRLRYLDRQTSLARFAVEPPQLRDRARLMGQLPWWVRNVVIKVGLRAARPFGNTTPDPY</sequence>